<gene>
    <name evidence="2" type="ORF">PENANT_c006G11425</name>
</gene>
<reference evidence="3" key="1">
    <citation type="journal article" date="2017" name="Nat. Microbiol.">
        <title>Global analysis of biosynthetic gene clusters reveals vast potential of secondary metabolite production in Penicillium species.</title>
        <authorList>
            <person name="Nielsen J.C."/>
            <person name="Grijseels S."/>
            <person name="Prigent S."/>
            <person name="Ji B."/>
            <person name="Dainat J."/>
            <person name="Nielsen K.F."/>
            <person name="Frisvad J.C."/>
            <person name="Workman M."/>
            <person name="Nielsen J."/>
        </authorList>
    </citation>
    <scope>NUCLEOTIDE SEQUENCE [LARGE SCALE GENOMIC DNA]</scope>
    <source>
        <strain evidence="3">IBT 31811</strain>
    </source>
</reference>
<dbReference type="STRING" id="416450.A0A1V6QEH9"/>
<name>A0A1V6QEH9_9EURO</name>
<feature type="region of interest" description="Disordered" evidence="1">
    <location>
        <begin position="107"/>
        <end position="135"/>
    </location>
</feature>
<accession>A0A1V6QEH9</accession>
<feature type="region of interest" description="Disordered" evidence="1">
    <location>
        <begin position="46"/>
        <end position="90"/>
    </location>
</feature>
<organism evidence="2 3">
    <name type="scientific">Penicillium antarcticum</name>
    <dbReference type="NCBI Taxonomy" id="416450"/>
    <lineage>
        <taxon>Eukaryota</taxon>
        <taxon>Fungi</taxon>
        <taxon>Dikarya</taxon>
        <taxon>Ascomycota</taxon>
        <taxon>Pezizomycotina</taxon>
        <taxon>Eurotiomycetes</taxon>
        <taxon>Eurotiomycetidae</taxon>
        <taxon>Eurotiales</taxon>
        <taxon>Aspergillaceae</taxon>
        <taxon>Penicillium</taxon>
    </lineage>
</organism>
<dbReference type="EMBL" id="MDYN01000006">
    <property type="protein sequence ID" value="OQD87276.1"/>
    <property type="molecule type" value="Genomic_DNA"/>
</dbReference>
<proteinExistence type="predicted"/>
<evidence type="ECO:0000256" key="1">
    <source>
        <dbReference type="SAM" id="MobiDB-lite"/>
    </source>
</evidence>
<evidence type="ECO:0000313" key="3">
    <source>
        <dbReference type="Proteomes" id="UP000191672"/>
    </source>
</evidence>
<sequence>MLIYLESLAHRMGNVSETPMPSSKHPDFFCMFKAVLEIMISTYVPPSSGSRDSDIAPGDFHVTQELSREPQDPEPETWTPGSNASRCPVLNGTLQDTDFWRALEQNDPVTEENVGGTTADLQGDGFGQRNEATTSDPWLEWPSILSDWVLDPDHVPT</sequence>
<comment type="caution">
    <text evidence="2">The sequence shown here is derived from an EMBL/GenBank/DDBJ whole genome shotgun (WGS) entry which is preliminary data.</text>
</comment>
<evidence type="ECO:0000313" key="2">
    <source>
        <dbReference type="EMBL" id="OQD87276.1"/>
    </source>
</evidence>
<protein>
    <submittedName>
        <fullName evidence="2">Uncharacterized protein</fullName>
    </submittedName>
</protein>
<keyword evidence="3" id="KW-1185">Reference proteome</keyword>
<dbReference type="AlphaFoldDB" id="A0A1V6QEH9"/>
<dbReference type="Proteomes" id="UP000191672">
    <property type="component" value="Unassembled WGS sequence"/>
</dbReference>